<evidence type="ECO:0000313" key="2">
    <source>
        <dbReference type="Proteomes" id="UP000252100"/>
    </source>
</evidence>
<reference evidence="1 2" key="1">
    <citation type="journal article" date="2018" name="J. Microbiol.">
        <title>Salicibibacter kimchii gen. nov., sp. nov., a moderately halophilic and alkalitolerant bacterium in the family Bacillaceae, isolated from kimchi.</title>
        <authorList>
            <person name="Jang J.Y."/>
            <person name="Oh Y.J."/>
            <person name="Lim S.K."/>
            <person name="Park H.K."/>
            <person name="Lee C."/>
            <person name="Kim J.Y."/>
            <person name="Lee M.A."/>
            <person name="Choi H.J."/>
        </authorList>
    </citation>
    <scope>NUCLEOTIDE SEQUENCE [LARGE SCALE GENOMIC DNA]</scope>
    <source>
        <strain evidence="1 2">NKC1-1</strain>
    </source>
</reference>
<dbReference type="Proteomes" id="UP000252100">
    <property type="component" value="Chromosome"/>
</dbReference>
<evidence type="ECO:0000313" key="1">
    <source>
        <dbReference type="EMBL" id="AXF56459.1"/>
    </source>
</evidence>
<protein>
    <submittedName>
        <fullName evidence="1">Uncharacterized protein</fullName>
    </submittedName>
</protein>
<organism evidence="1 2">
    <name type="scientific">Salicibibacter kimchii</name>
    <dbReference type="NCBI Taxonomy" id="2099786"/>
    <lineage>
        <taxon>Bacteria</taxon>
        <taxon>Bacillati</taxon>
        <taxon>Bacillota</taxon>
        <taxon>Bacilli</taxon>
        <taxon>Bacillales</taxon>
        <taxon>Bacillaceae</taxon>
        <taxon>Salicibibacter</taxon>
    </lineage>
</organism>
<gene>
    <name evidence="1" type="ORF">DT065_10780</name>
</gene>
<sequence>MIKIDDMQIPAERYEDIKEAREALKKDEIIVKDNEGIIWIVDNENYPKIEGFGYDRIDPSPSTDES</sequence>
<dbReference type="OrthoDB" id="2970850at2"/>
<dbReference type="KEGG" id="rue:DT065_10780"/>
<dbReference type="EMBL" id="CP031092">
    <property type="protein sequence ID" value="AXF56459.1"/>
    <property type="molecule type" value="Genomic_DNA"/>
</dbReference>
<name>A0A345BZS8_9BACI</name>
<proteinExistence type="predicted"/>
<accession>A0A345BZS8</accession>
<keyword evidence="2" id="KW-1185">Reference proteome</keyword>
<dbReference type="RefSeq" id="WP_114373261.1">
    <property type="nucleotide sequence ID" value="NZ_CP031092.1"/>
</dbReference>
<dbReference type="AlphaFoldDB" id="A0A345BZS8"/>